<reference evidence="1 2" key="1">
    <citation type="submission" date="2023-04" db="EMBL/GenBank/DDBJ databases">
        <title>Genome of Basidiobolus ranarum AG-B5.</title>
        <authorList>
            <person name="Stajich J.E."/>
            <person name="Carter-House D."/>
            <person name="Gryganskyi A."/>
        </authorList>
    </citation>
    <scope>NUCLEOTIDE SEQUENCE [LARGE SCALE GENOMIC DNA]</scope>
    <source>
        <strain evidence="1 2">AG-B5</strain>
    </source>
</reference>
<gene>
    <name evidence="1" type="ORF">K7432_013308</name>
</gene>
<protein>
    <submittedName>
        <fullName evidence="1">Uncharacterized protein</fullName>
    </submittedName>
</protein>
<evidence type="ECO:0000313" key="2">
    <source>
        <dbReference type="Proteomes" id="UP001479436"/>
    </source>
</evidence>
<accession>A0ABR2WJL7</accession>
<keyword evidence="2" id="KW-1185">Reference proteome</keyword>
<dbReference type="Proteomes" id="UP001479436">
    <property type="component" value="Unassembled WGS sequence"/>
</dbReference>
<evidence type="ECO:0000313" key="1">
    <source>
        <dbReference type="EMBL" id="KAK9761639.1"/>
    </source>
</evidence>
<comment type="caution">
    <text evidence="1">The sequence shown here is derived from an EMBL/GenBank/DDBJ whole genome shotgun (WGS) entry which is preliminary data.</text>
</comment>
<organism evidence="1 2">
    <name type="scientific">Basidiobolus ranarum</name>
    <dbReference type="NCBI Taxonomy" id="34480"/>
    <lineage>
        <taxon>Eukaryota</taxon>
        <taxon>Fungi</taxon>
        <taxon>Fungi incertae sedis</taxon>
        <taxon>Zoopagomycota</taxon>
        <taxon>Entomophthoromycotina</taxon>
        <taxon>Basidiobolomycetes</taxon>
        <taxon>Basidiobolales</taxon>
        <taxon>Basidiobolaceae</taxon>
        <taxon>Basidiobolus</taxon>
    </lineage>
</organism>
<name>A0ABR2WJL7_9FUNG</name>
<sequence length="240" mass="27354">MLYSIPEYTDISKTYSESLDRTILTNSYSPPLMCASDSTMLQRGPNTNEKCSKDVHFSYTCNYSDLSWSAYGEAENDPESNSTKHTIGDNFIDYPSSLSSSTTTEELGTITEDLELDLELDESNLCHNQPDINQTSHYSMHQNISSHNHDLTSSEKSTPSHAMEIALQDREVLLKEVELLRRLLKAEIETKHQISIALENARQQFDDISHISFLKLKEASKENKRLTNKLKYLNKNMTAF</sequence>
<proteinExistence type="predicted"/>
<dbReference type="EMBL" id="JASJQH010001290">
    <property type="protein sequence ID" value="KAK9761639.1"/>
    <property type="molecule type" value="Genomic_DNA"/>
</dbReference>